<organism evidence="1 2">
    <name type="scientific">Sphingobium lignivorans</name>
    <dbReference type="NCBI Taxonomy" id="2735886"/>
    <lineage>
        <taxon>Bacteria</taxon>
        <taxon>Pseudomonadati</taxon>
        <taxon>Pseudomonadota</taxon>
        <taxon>Alphaproteobacteria</taxon>
        <taxon>Sphingomonadales</taxon>
        <taxon>Sphingomonadaceae</taxon>
        <taxon>Sphingobium</taxon>
    </lineage>
</organism>
<reference evidence="1 2" key="1">
    <citation type="submission" date="2020-08" db="EMBL/GenBank/DDBJ databases">
        <title>Exploring microbial biodiversity for novel pathways involved in the catabolism of aromatic compounds derived from lignin.</title>
        <authorList>
            <person name="Elkins J."/>
        </authorList>
    </citation>
    <scope>NUCLEOTIDE SEQUENCE [LARGE SCALE GENOMIC DNA]</scope>
    <source>
        <strain evidence="1 2">B1D3A</strain>
    </source>
</reference>
<proteinExistence type="predicted"/>
<sequence length="234" mass="27221">MAIVMLQETHDQAFTTEVLKIKTDMFGHSAEAPVIFHRRDMVRGEPPFERLKADPFFAMEFETRWTDLVEKSAYLAMACAIDKDEHIKKYVVWQHDPYHYCLEMLLERFVKWLKRHKFCGDVVVESRDKYADKRLKAAYRRFYDSGNLAVTAEMAQEVLTSKELKFARKSDDIAGHQLADSLAHPILRYMKTENLNEPPATGFGARLVDILKATKLARKPRTDLIQGWGLKWLP</sequence>
<evidence type="ECO:0000313" key="2">
    <source>
        <dbReference type="Proteomes" id="UP001138540"/>
    </source>
</evidence>
<accession>A0ABR6NL58</accession>
<keyword evidence="2" id="KW-1185">Reference proteome</keyword>
<name>A0ABR6NL58_9SPHN</name>
<comment type="caution">
    <text evidence="1">The sequence shown here is derived from an EMBL/GenBank/DDBJ whole genome shotgun (WGS) entry which is preliminary data.</text>
</comment>
<gene>
    <name evidence="1" type="ORF">HNP60_003835</name>
</gene>
<dbReference type="Proteomes" id="UP001138540">
    <property type="component" value="Unassembled WGS sequence"/>
</dbReference>
<evidence type="ECO:0000313" key="1">
    <source>
        <dbReference type="EMBL" id="MBB5987861.1"/>
    </source>
</evidence>
<dbReference type="Pfam" id="PF12686">
    <property type="entry name" value="DUF3800"/>
    <property type="match status" value="1"/>
</dbReference>
<dbReference type="InterPro" id="IPR024524">
    <property type="entry name" value="DUF3800"/>
</dbReference>
<protein>
    <submittedName>
        <fullName evidence="1">Uncharacterized protein</fullName>
    </submittedName>
</protein>
<dbReference type="EMBL" id="JACHKA010000001">
    <property type="protein sequence ID" value="MBB5987861.1"/>
    <property type="molecule type" value="Genomic_DNA"/>
</dbReference>